<dbReference type="EMBL" id="BMJM01000001">
    <property type="protein sequence ID" value="GGE00991.1"/>
    <property type="molecule type" value="Genomic_DNA"/>
</dbReference>
<feature type="signal peptide" evidence="1">
    <location>
        <begin position="1"/>
        <end position="18"/>
    </location>
</feature>
<feature type="chain" id="PRO_5037769482" description="DUF4440 domain-containing protein" evidence="1">
    <location>
        <begin position="19"/>
        <end position="150"/>
    </location>
</feature>
<protein>
    <recommendedName>
        <fullName evidence="4">DUF4440 domain-containing protein</fullName>
    </recommendedName>
</protein>
<dbReference type="Proteomes" id="UP000635071">
    <property type="component" value="Unassembled WGS sequence"/>
</dbReference>
<reference evidence="2" key="1">
    <citation type="journal article" date="2014" name="Int. J. Syst. Evol. Microbiol.">
        <title>Complete genome sequence of Corynebacterium casei LMG S-19264T (=DSM 44701T), isolated from a smear-ripened cheese.</title>
        <authorList>
            <consortium name="US DOE Joint Genome Institute (JGI-PGF)"/>
            <person name="Walter F."/>
            <person name="Albersmeier A."/>
            <person name="Kalinowski J."/>
            <person name="Ruckert C."/>
        </authorList>
    </citation>
    <scope>NUCLEOTIDE SEQUENCE</scope>
    <source>
        <strain evidence="2">CGMCC 1.15519</strain>
    </source>
</reference>
<keyword evidence="3" id="KW-1185">Reference proteome</keyword>
<sequence>MIRRLAFALALAAAPAAAQNHHAEVAAALSAFMHSINTNDAGAFLAAQQPGTLIQIQRFKPDGSSNLEVFPAAEFAARMRARMGTAIDERLIDPQILVTRDFAHVWAPYSLDIDGKRSHCGVDSFGFVKTRGKWLINSLAWTADSTGCPK</sequence>
<evidence type="ECO:0008006" key="4">
    <source>
        <dbReference type="Google" id="ProtNLM"/>
    </source>
</evidence>
<evidence type="ECO:0000313" key="2">
    <source>
        <dbReference type="EMBL" id="GGE00991.1"/>
    </source>
</evidence>
<dbReference type="RefSeq" id="WP_188761235.1">
    <property type="nucleotide sequence ID" value="NZ_BMJM01000001.1"/>
</dbReference>
<keyword evidence="1" id="KW-0732">Signal</keyword>
<dbReference type="AlphaFoldDB" id="A0A917E4U9"/>
<dbReference type="SUPFAM" id="SSF54427">
    <property type="entry name" value="NTF2-like"/>
    <property type="match status" value="1"/>
</dbReference>
<accession>A0A917E4U9</accession>
<evidence type="ECO:0000256" key="1">
    <source>
        <dbReference type="SAM" id="SignalP"/>
    </source>
</evidence>
<comment type="caution">
    <text evidence="2">The sequence shown here is derived from an EMBL/GenBank/DDBJ whole genome shotgun (WGS) entry which is preliminary data.</text>
</comment>
<reference evidence="2" key="2">
    <citation type="submission" date="2020-09" db="EMBL/GenBank/DDBJ databases">
        <authorList>
            <person name="Sun Q."/>
            <person name="Zhou Y."/>
        </authorList>
    </citation>
    <scope>NUCLEOTIDE SEQUENCE</scope>
    <source>
        <strain evidence="2">CGMCC 1.15519</strain>
    </source>
</reference>
<dbReference type="Gene3D" id="3.10.450.50">
    <property type="match status" value="1"/>
</dbReference>
<dbReference type="InterPro" id="IPR032710">
    <property type="entry name" value="NTF2-like_dom_sf"/>
</dbReference>
<gene>
    <name evidence="2" type="ORF">GCM10011529_04080</name>
</gene>
<name>A0A917E4U9_9SPHN</name>
<organism evidence="2 3">
    <name type="scientific">Sandarakinorhabdus glacialis</name>
    <dbReference type="NCBI Taxonomy" id="1614636"/>
    <lineage>
        <taxon>Bacteria</taxon>
        <taxon>Pseudomonadati</taxon>
        <taxon>Pseudomonadota</taxon>
        <taxon>Alphaproteobacteria</taxon>
        <taxon>Sphingomonadales</taxon>
        <taxon>Sphingosinicellaceae</taxon>
        <taxon>Sandarakinorhabdus</taxon>
    </lineage>
</organism>
<proteinExistence type="predicted"/>
<evidence type="ECO:0000313" key="3">
    <source>
        <dbReference type="Proteomes" id="UP000635071"/>
    </source>
</evidence>